<dbReference type="EMBL" id="SRLO01000015">
    <property type="protein sequence ID" value="TNN86416.1"/>
    <property type="molecule type" value="Genomic_DNA"/>
</dbReference>
<protein>
    <submittedName>
        <fullName evidence="1">Uncharacterized protein</fullName>
    </submittedName>
</protein>
<dbReference type="Proteomes" id="UP000314294">
    <property type="component" value="Unassembled WGS sequence"/>
</dbReference>
<keyword evidence="2" id="KW-1185">Reference proteome</keyword>
<sequence>MERVFSSFSLPMVTSMLGSTRQASSEAMLASLKQEEQAILDDAVASGKDDCVEAVDVQLGQVLHLHRSLTVTEASGFHHHVPM</sequence>
<organism evidence="1 2">
    <name type="scientific">Liparis tanakae</name>
    <name type="common">Tanaka's snailfish</name>
    <dbReference type="NCBI Taxonomy" id="230148"/>
    <lineage>
        <taxon>Eukaryota</taxon>
        <taxon>Metazoa</taxon>
        <taxon>Chordata</taxon>
        <taxon>Craniata</taxon>
        <taxon>Vertebrata</taxon>
        <taxon>Euteleostomi</taxon>
        <taxon>Actinopterygii</taxon>
        <taxon>Neopterygii</taxon>
        <taxon>Teleostei</taxon>
        <taxon>Neoteleostei</taxon>
        <taxon>Acanthomorphata</taxon>
        <taxon>Eupercaria</taxon>
        <taxon>Perciformes</taxon>
        <taxon>Cottioidei</taxon>
        <taxon>Cottales</taxon>
        <taxon>Liparidae</taxon>
        <taxon>Liparis</taxon>
    </lineage>
</organism>
<proteinExistence type="predicted"/>
<accession>A0A4Z2J880</accession>
<name>A0A4Z2J880_9TELE</name>
<dbReference type="AlphaFoldDB" id="A0A4Z2J880"/>
<comment type="caution">
    <text evidence="1">The sequence shown here is derived from an EMBL/GenBank/DDBJ whole genome shotgun (WGS) entry which is preliminary data.</text>
</comment>
<evidence type="ECO:0000313" key="2">
    <source>
        <dbReference type="Proteomes" id="UP000314294"/>
    </source>
</evidence>
<gene>
    <name evidence="1" type="ORF">EYF80_003186</name>
</gene>
<evidence type="ECO:0000313" key="1">
    <source>
        <dbReference type="EMBL" id="TNN86416.1"/>
    </source>
</evidence>
<reference evidence="1 2" key="1">
    <citation type="submission" date="2019-03" db="EMBL/GenBank/DDBJ databases">
        <title>First draft genome of Liparis tanakae, snailfish: a comprehensive survey of snailfish specific genes.</title>
        <authorList>
            <person name="Kim W."/>
            <person name="Song I."/>
            <person name="Jeong J.-H."/>
            <person name="Kim D."/>
            <person name="Kim S."/>
            <person name="Ryu S."/>
            <person name="Song J.Y."/>
            <person name="Lee S.K."/>
        </authorList>
    </citation>
    <scope>NUCLEOTIDE SEQUENCE [LARGE SCALE GENOMIC DNA]</scope>
    <source>
        <tissue evidence="1">Muscle</tissue>
    </source>
</reference>